<proteinExistence type="predicted"/>
<sequence>MCLILTNLYSIGLFNIHFFFQEPIQKGRFHIHLIDFIPLVCC</sequence>
<name>A0A2P2IW77_RHIMU</name>
<dbReference type="EMBL" id="GGEC01004974">
    <property type="protein sequence ID" value="MBW85457.1"/>
    <property type="molecule type" value="Transcribed_RNA"/>
</dbReference>
<organism evidence="1">
    <name type="scientific">Rhizophora mucronata</name>
    <name type="common">Asiatic mangrove</name>
    <dbReference type="NCBI Taxonomy" id="61149"/>
    <lineage>
        <taxon>Eukaryota</taxon>
        <taxon>Viridiplantae</taxon>
        <taxon>Streptophyta</taxon>
        <taxon>Embryophyta</taxon>
        <taxon>Tracheophyta</taxon>
        <taxon>Spermatophyta</taxon>
        <taxon>Magnoliopsida</taxon>
        <taxon>eudicotyledons</taxon>
        <taxon>Gunneridae</taxon>
        <taxon>Pentapetalae</taxon>
        <taxon>rosids</taxon>
        <taxon>fabids</taxon>
        <taxon>Malpighiales</taxon>
        <taxon>Rhizophoraceae</taxon>
        <taxon>Rhizophora</taxon>
    </lineage>
</organism>
<reference evidence="1" key="1">
    <citation type="submission" date="2018-02" db="EMBL/GenBank/DDBJ databases">
        <title>Rhizophora mucronata_Transcriptome.</title>
        <authorList>
            <person name="Meera S.P."/>
            <person name="Sreeshan A."/>
            <person name="Augustine A."/>
        </authorList>
    </citation>
    <scope>NUCLEOTIDE SEQUENCE</scope>
    <source>
        <tissue evidence="1">Leaf</tissue>
    </source>
</reference>
<accession>A0A2P2IW77</accession>
<protein>
    <submittedName>
        <fullName evidence="1">Uncharacterized protein</fullName>
    </submittedName>
</protein>
<dbReference type="AlphaFoldDB" id="A0A2P2IW77"/>
<evidence type="ECO:0000313" key="1">
    <source>
        <dbReference type="EMBL" id="MBW85457.1"/>
    </source>
</evidence>